<evidence type="ECO:0000256" key="2">
    <source>
        <dbReference type="ARBA" id="ARBA00022723"/>
    </source>
</evidence>
<organism evidence="6 7">
    <name type="scientific">Marinobacter adhaerens</name>
    <dbReference type="NCBI Taxonomy" id="1033846"/>
    <lineage>
        <taxon>Bacteria</taxon>
        <taxon>Pseudomonadati</taxon>
        <taxon>Pseudomonadota</taxon>
        <taxon>Gammaproteobacteria</taxon>
        <taxon>Pseudomonadales</taxon>
        <taxon>Marinobacteraceae</taxon>
        <taxon>Marinobacter</taxon>
    </lineage>
</organism>
<keyword evidence="4" id="KW-0408">Iron</keyword>
<dbReference type="SUPFAM" id="SSF51905">
    <property type="entry name" value="FAD/NAD(P)-binding domain"/>
    <property type="match status" value="1"/>
</dbReference>
<evidence type="ECO:0000313" key="6">
    <source>
        <dbReference type="EMBL" id="QWV14412.1"/>
    </source>
</evidence>
<evidence type="ECO:0000256" key="4">
    <source>
        <dbReference type="ARBA" id="ARBA00023004"/>
    </source>
</evidence>
<dbReference type="InterPro" id="IPR036188">
    <property type="entry name" value="FAD/NAD-bd_sf"/>
</dbReference>
<dbReference type="InterPro" id="IPR039650">
    <property type="entry name" value="HdrA-like"/>
</dbReference>
<evidence type="ECO:0000313" key="7">
    <source>
        <dbReference type="Proteomes" id="UP000683442"/>
    </source>
</evidence>
<evidence type="ECO:0000256" key="1">
    <source>
        <dbReference type="ARBA" id="ARBA00022485"/>
    </source>
</evidence>
<accession>A0ABX8IKP9</accession>
<dbReference type="EMBL" id="CP076686">
    <property type="protein sequence ID" value="QWV14412.1"/>
    <property type="molecule type" value="Genomic_DNA"/>
</dbReference>
<dbReference type="PANTHER" id="PTHR43498:SF1">
    <property type="entry name" value="COB--COM HETERODISULFIDE REDUCTASE IRON-SULFUR SUBUNIT A"/>
    <property type="match status" value="1"/>
</dbReference>
<keyword evidence="5" id="KW-0411">Iron-sulfur</keyword>
<keyword evidence="2" id="KW-0479">Metal-binding</keyword>
<dbReference type="RefSeq" id="WP_014576175.1">
    <property type="nucleotide sequence ID" value="NZ_CP076686.1"/>
</dbReference>
<keyword evidence="7" id="KW-1185">Reference proteome</keyword>
<dbReference type="Pfam" id="PF12831">
    <property type="entry name" value="FAD_oxidored"/>
    <property type="match status" value="1"/>
</dbReference>
<dbReference type="Proteomes" id="UP000683442">
    <property type="component" value="Chromosome"/>
</dbReference>
<dbReference type="PANTHER" id="PTHR43498">
    <property type="entry name" value="FERREDOXIN:COB-COM HETERODISULFIDE REDUCTASE SUBUNIT A"/>
    <property type="match status" value="1"/>
</dbReference>
<evidence type="ECO:0000256" key="3">
    <source>
        <dbReference type="ARBA" id="ARBA00023002"/>
    </source>
</evidence>
<name>A0ABX8IKP9_9GAMM</name>
<evidence type="ECO:0000256" key="5">
    <source>
        <dbReference type="ARBA" id="ARBA00023014"/>
    </source>
</evidence>
<protein>
    <submittedName>
        <fullName evidence="6">FAD-dependent oxidoreductase</fullName>
    </submittedName>
</protein>
<proteinExistence type="predicted"/>
<dbReference type="GeneID" id="78559260"/>
<keyword evidence="3" id="KW-0560">Oxidoreductase</keyword>
<reference evidence="6 7" key="1">
    <citation type="submission" date="2021-06" db="EMBL/GenBank/DDBJ databases">
        <title>Microbial metabolic specificity influences pelagic lipid remineralization.</title>
        <authorList>
            <person name="Behrendt L."/>
            <person name="Hunter J.E."/>
            <person name="Alcolombri U."/>
            <person name="Smriga S."/>
            <person name="Mincer T."/>
            <person name="Lowenstein D.P."/>
            <person name="Peaudecerf F.J."/>
            <person name="Fernandez V.I."/>
            <person name="Fredricks H."/>
            <person name="Almblad H."/>
            <person name="Harrison J.J."/>
            <person name="Stocker R."/>
            <person name="Van Mooy B.A.S."/>
        </authorList>
    </citation>
    <scope>NUCLEOTIDE SEQUENCE [LARGE SCALE GENOMIC DNA]</scope>
    <source>
        <strain evidence="6 7">HP15-B</strain>
    </source>
</reference>
<gene>
    <name evidence="6" type="ORF">KQ249_07415</name>
</gene>
<sequence>MSINRAHLPAMQRGKVMGPLPGLAYEPEALAFFAAAKGRGYDLAVGEKYAYNRWYKRMKAQGLLGKVQGAWMLASVDPALVPINLVAPGTYDLTAAGSPKIIRHEGCRFTDDNYFDTGLLSGDLTAEDSHLALMCEDVSSNTATAIGAYDASEGYTLAPAQGRVRMAASLKTTDSAQDVADGRGFLIAVRDSASNVRLDRNGKTLDSVYSPTGTVVSRPLYIGCANFEGAASGATDQLLTFASVGSSMTAAEAQQYYAITRTLWLAIRYGCPDIRDAGTAPHEVEADVVSYGATPGGIVAAYEAARQGLRVALVGGWRDRHLGGMMAAGLNHLDIGLDALVGGLSDWVVDTQTRLNGEVRSASNVVQRNCEPHVAEGAFRSMLDPKRKHGQAITVYWSDGVDTVQKDGAEIVSITTVDGRTFRAATFHDGSYEGDLIARAGVRYRIGREAAGELAGEALNGYNPYYDTKVDPYNTPGDSGSGLIPWVSPAPALAIGDADYAEYIDGVEVYNSGTPVTTQPYNFRMSMTTDPRRAVDFDTNPPPGYDIADYELYLRYWEAREADNPGGMDFIGDSTNTVVADQGILSRTSSPGVAAYGMIRDINSTSRPSSDWMGQNFAYPEADYSARATLWNDHKNFTLGLIYLSRHDPSPRVPASLRADAQLWSWAGSENLDPYEGPYGSDPLFFPKQLYVRAGRRLVGELIMTADHLKELVPILSTKTVGMSSYPLDSHVVRATVRDFGNGDRVALDGGFFDQTYGGADGGTPMPVEIMVPKKSECENLTSSFVISATHAANGQIRMEVSSMQLAQAAGVIASTRKEIGGAIQDIDYESILRPRIYESRRWYDEAMLVLTQEISQ</sequence>
<keyword evidence="1" id="KW-0004">4Fe-4S</keyword>